<reference evidence="1" key="1">
    <citation type="journal article" date="2009" name="PLoS Genet.">
        <title>Sequencing, mapping, and analysis of 27,455 maize full-length cDNAs.</title>
        <authorList>
            <person name="Soderlund C."/>
            <person name="Descour A."/>
            <person name="Kudrna D."/>
            <person name="Bomhoff M."/>
            <person name="Boyd L."/>
            <person name="Currie J."/>
            <person name="Angelova A."/>
            <person name="Collura K."/>
            <person name="Wissotski M."/>
            <person name="Ashley E."/>
            <person name="Morrow D."/>
            <person name="Fernandes J."/>
            <person name="Walbot V."/>
            <person name="Yu Y."/>
        </authorList>
    </citation>
    <scope>NUCLEOTIDE SEQUENCE</scope>
    <source>
        <strain evidence="1">B73</strain>
    </source>
</reference>
<protein>
    <submittedName>
        <fullName evidence="1">Uncharacterized protein</fullName>
    </submittedName>
</protein>
<evidence type="ECO:0000313" key="1">
    <source>
        <dbReference type="EMBL" id="ACR34897.1"/>
    </source>
</evidence>
<dbReference type="AlphaFoldDB" id="C4J147"/>
<organism evidence="1">
    <name type="scientific">Zea mays</name>
    <name type="common">Maize</name>
    <dbReference type="NCBI Taxonomy" id="4577"/>
    <lineage>
        <taxon>Eukaryota</taxon>
        <taxon>Viridiplantae</taxon>
        <taxon>Streptophyta</taxon>
        <taxon>Embryophyta</taxon>
        <taxon>Tracheophyta</taxon>
        <taxon>Spermatophyta</taxon>
        <taxon>Magnoliopsida</taxon>
        <taxon>Liliopsida</taxon>
        <taxon>Poales</taxon>
        <taxon>Poaceae</taxon>
        <taxon>PACMAD clade</taxon>
        <taxon>Panicoideae</taxon>
        <taxon>Andropogonodae</taxon>
        <taxon>Andropogoneae</taxon>
        <taxon>Tripsacinae</taxon>
        <taxon>Zea</taxon>
    </lineage>
</organism>
<accession>C4J147</accession>
<dbReference type="EMBL" id="BT084544">
    <property type="protein sequence ID" value="ACR34897.1"/>
    <property type="molecule type" value="mRNA"/>
</dbReference>
<reference evidence="1" key="2">
    <citation type="submission" date="2012-06" db="EMBL/GenBank/DDBJ databases">
        <authorList>
            <person name="Yu Y."/>
            <person name="Currie J."/>
            <person name="Lomeli R."/>
            <person name="Angelova A."/>
            <person name="Collura K."/>
            <person name="Wissotski M."/>
            <person name="Campos D."/>
            <person name="Kudrna D."/>
            <person name="Golser W."/>
            <person name="Ashely E."/>
            <person name="Descour A."/>
            <person name="Fernandes J."/>
            <person name="Soderlund C."/>
            <person name="Walbot V."/>
        </authorList>
    </citation>
    <scope>NUCLEOTIDE SEQUENCE</scope>
    <source>
        <strain evidence="1">B73</strain>
    </source>
</reference>
<sequence>MKYSNKIIRSTIQIINGDRKKHAANSAWPYQIRANNRASIKPATADASNREKMEVGVSGYGLPGGPGHEGLLRLLGEGAGRARRGLGGVLRRCL</sequence>
<name>C4J147_MAIZE</name>
<proteinExistence type="evidence at transcript level"/>